<accession>A0A971CXR3</accession>
<evidence type="ECO:0000313" key="10">
    <source>
        <dbReference type="EMBL" id="NLT79020.1"/>
    </source>
</evidence>
<organism evidence="10 11">
    <name type="scientific">Bifidobacterium crudilactis</name>
    <dbReference type="NCBI Taxonomy" id="327277"/>
    <lineage>
        <taxon>Bacteria</taxon>
        <taxon>Bacillati</taxon>
        <taxon>Actinomycetota</taxon>
        <taxon>Actinomycetes</taxon>
        <taxon>Bifidobacteriales</taxon>
        <taxon>Bifidobacteriaceae</taxon>
        <taxon>Bifidobacterium</taxon>
    </lineage>
</organism>
<keyword evidence="6 8" id="KW-0443">Lipid metabolism</keyword>
<keyword evidence="3 8" id="KW-0479">Metal-binding</keyword>
<keyword evidence="2 8" id="KW-0808">Transferase</keyword>
<dbReference type="GO" id="GO:0006633">
    <property type="term" value="P:fatty acid biosynthetic process"/>
    <property type="evidence" value="ECO:0007669"/>
    <property type="project" value="UniProtKB-UniRule"/>
</dbReference>
<evidence type="ECO:0000313" key="11">
    <source>
        <dbReference type="Proteomes" id="UP000767327"/>
    </source>
</evidence>
<comment type="catalytic activity">
    <reaction evidence="8">
        <text>apo-[ACP] + CoA = holo-[ACP] + adenosine 3',5'-bisphosphate + H(+)</text>
        <dbReference type="Rhea" id="RHEA:12068"/>
        <dbReference type="Rhea" id="RHEA-COMP:9685"/>
        <dbReference type="Rhea" id="RHEA-COMP:9690"/>
        <dbReference type="ChEBI" id="CHEBI:15378"/>
        <dbReference type="ChEBI" id="CHEBI:29999"/>
        <dbReference type="ChEBI" id="CHEBI:57287"/>
        <dbReference type="ChEBI" id="CHEBI:58343"/>
        <dbReference type="ChEBI" id="CHEBI:64479"/>
        <dbReference type="EC" id="2.7.8.7"/>
    </reaction>
</comment>
<dbReference type="InterPro" id="IPR037143">
    <property type="entry name" value="4-PPantetheinyl_Trfase_dom_sf"/>
</dbReference>
<dbReference type="EMBL" id="JAAXZR010000008">
    <property type="protein sequence ID" value="NLT79020.1"/>
    <property type="molecule type" value="Genomic_DNA"/>
</dbReference>
<evidence type="ECO:0000256" key="2">
    <source>
        <dbReference type="ARBA" id="ARBA00022679"/>
    </source>
</evidence>
<dbReference type="Proteomes" id="UP000767327">
    <property type="component" value="Unassembled WGS sequence"/>
</dbReference>
<dbReference type="InterPro" id="IPR002582">
    <property type="entry name" value="ACPS"/>
</dbReference>
<reference evidence="10" key="1">
    <citation type="journal article" date="2020" name="Biotechnol. Biofuels">
        <title>New insights from the biogas microbiome by comprehensive genome-resolved metagenomics of nearly 1600 species originating from multiple anaerobic digesters.</title>
        <authorList>
            <person name="Campanaro S."/>
            <person name="Treu L."/>
            <person name="Rodriguez-R L.M."/>
            <person name="Kovalovszki A."/>
            <person name="Ziels R.M."/>
            <person name="Maus I."/>
            <person name="Zhu X."/>
            <person name="Kougias P.G."/>
            <person name="Basile A."/>
            <person name="Luo G."/>
            <person name="Schluter A."/>
            <person name="Konstantinidis K.T."/>
            <person name="Angelidaki I."/>
        </authorList>
    </citation>
    <scope>NUCLEOTIDE SEQUENCE</scope>
    <source>
        <strain evidence="10">AS01afH2WH_6</strain>
    </source>
</reference>
<dbReference type="Pfam" id="PF01648">
    <property type="entry name" value="ACPS"/>
    <property type="match status" value="1"/>
</dbReference>
<keyword evidence="1 8" id="KW-0444">Lipid biosynthesis</keyword>
<comment type="subcellular location">
    <subcellularLocation>
        <location evidence="8">Cytoplasm</location>
    </subcellularLocation>
</comment>
<feature type="binding site" evidence="8">
    <location>
        <position position="70"/>
    </location>
    <ligand>
        <name>Mg(2+)</name>
        <dbReference type="ChEBI" id="CHEBI:18420"/>
    </ligand>
</feature>
<dbReference type="SUPFAM" id="SSF56214">
    <property type="entry name" value="4'-phosphopantetheinyl transferase"/>
    <property type="match status" value="1"/>
</dbReference>
<dbReference type="InterPro" id="IPR008278">
    <property type="entry name" value="4-PPantetheinyl_Trfase_dom"/>
</dbReference>
<feature type="binding site" evidence="8">
    <location>
        <position position="17"/>
    </location>
    <ligand>
        <name>Mg(2+)</name>
        <dbReference type="ChEBI" id="CHEBI:18420"/>
    </ligand>
</feature>
<evidence type="ECO:0000256" key="6">
    <source>
        <dbReference type="ARBA" id="ARBA00023098"/>
    </source>
</evidence>
<dbReference type="Gene3D" id="3.90.470.20">
    <property type="entry name" value="4'-phosphopantetheinyl transferase domain"/>
    <property type="match status" value="1"/>
</dbReference>
<sequence>MSIDDLPAARVLGLGHDVVDVQSFAEQLDMPGSTFTALFSARERRQCAMRAQLKGDGEACHLAARWAGKEAVIKAWDEALGELPAPYDVESIPWSRIEILDDSRGRPHVVLSDGVERRLHESLGCGSGSDDDGRIAGQAGIIWHLSLSHDGPIASAVALCCRNA</sequence>
<evidence type="ECO:0000256" key="4">
    <source>
        <dbReference type="ARBA" id="ARBA00022832"/>
    </source>
</evidence>
<evidence type="ECO:0000256" key="7">
    <source>
        <dbReference type="ARBA" id="ARBA00023160"/>
    </source>
</evidence>
<dbReference type="GO" id="GO:0000287">
    <property type="term" value="F:magnesium ion binding"/>
    <property type="evidence" value="ECO:0007669"/>
    <property type="project" value="UniProtKB-UniRule"/>
</dbReference>
<name>A0A971CXR3_9BIFI</name>
<comment type="function">
    <text evidence="8">Transfers the 4'-phosphopantetheine moiety from coenzyme A to a Ser of acyl-carrier-protein.</text>
</comment>
<evidence type="ECO:0000259" key="9">
    <source>
        <dbReference type="Pfam" id="PF01648"/>
    </source>
</evidence>
<dbReference type="GO" id="GO:0005737">
    <property type="term" value="C:cytoplasm"/>
    <property type="evidence" value="ECO:0007669"/>
    <property type="project" value="UniProtKB-SubCell"/>
</dbReference>
<evidence type="ECO:0000256" key="1">
    <source>
        <dbReference type="ARBA" id="ARBA00022516"/>
    </source>
</evidence>
<evidence type="ECO:0000256" key="3">
    <source>
        <dbReference type="ARBA" id="ARBA00022723"/>
    </source>
</evidence>
<evidence type="ECO:0000256" key="5">
    <source>
        <dbReference type="ARBA" id="ARBA00022842"/>
    </source>
</evidence>
<gene>
    <name evidence="8" type="primary">acpS</name>
    <name evidence="10" type="ORF">GXW98_01875</name>
</gene>
<dbReference type="GO" id="GO:0008897">
    <property type="term" value="F:holo-[acyl-carrier-protein] synthase activity"/>
    <property type="evidence" value="ECO:0007669"/>
    <property type="project" value="UniProtKB-UniRule"/>
</dbReference>
<keyword evidence="5 8" id="KW-0460">Magnesium</keyword>
<proteinExistence type="inferred from homology"/>
<dbReference type="RefSeq" id="WP_273172592.1">
    <property type="nucleotide sequence ID" value="NZ_JAAXZR010000008.1"/>
</dbReference>
<dbReference type="InterPro" id="IPR004568">
    <property type="entry name" value="Ppantetheine-prot_Trfase_dom"/>
</dbReference>
<evidence type="ECO:0000256" key="8">
    <source>
        <dbReference type="HAMAP-Rule" id="MF_00101"/>
    </source>
</evidence>
<feature type="domain" description="4'-phosphopantetheinyl transferase" evidence="9">
    <location>
        <begin position="13"/>
        <end position="114"/>
    </location>
</feature>
<dbReference type="HAMAP" id="MF_00101">
    <property type="entry name" value="AcpS"/>
    <property type="match status" value="1"/>
</dbReference>
<reference evidence="10" key="2">
    <citation type="submission" date="2020-01" db="EMBL/GenBank/DDBJ databases">
        <authorList>
            <person name="Campanaro S."/>
        </authorList>
    </citation>
    <scope>NUCLEOTIDE SEQUENCE</scope>
    <source>
        <strain evidence="10">AS01afH2WH_6</strain>
    </source>
</reference>
<dbReference type="NCBIfam" id="TIGR00556">
    <property type="entry name" value="pantethn_trn"/>
    <property type="match status" value="1"/>
</dbReference>
<comment type="cofactor">
    <cofactor evidence="8">
        <name>Mg(2+)</name>
        <dbReference type="ChEBI" id="CHEBI:18420"/>
    </cofactor>
</comment>
<protein>
    <recommendedName>
        <fullName evidence="8">Holo-[acyl-carrier-protein] synthase</fullName>
        <shortName evidence="8">Holo-ACP synthase</shortName>
        <ecNumber evidence="8">2.7.8.7</ecNumber>
    </recommendedName>
    <alternativeName>
        <fullName evidence="8">4'-phosphopantetheinyl transferase AcpS</fullName>
    </alternativeName>
</protein>
<dbReference type="EC" id="2.7.8.7" evidence="8"/>
<comment type="similarity">
    <text evidence="8">Belongs to the P-Pant transferase superfamily. AcpS family.</text>
</comment>
<keyword evidence="7 8" id="KW-0275">Fatty acid biosynthesis</keyword>
<comment type="caution">
    <text evidence="10">The sequence shown here is derived from an EMBL/GenBank/DDBJ whole genome shotgun (WGS) entry which is preliminary data.</text>
</comment>
<keyword evidence="8" id="KW-0963">Cytoplasm</keyword>
<keyword evidence="4 8" id="KW-0276">Fatty acid metabolism</keyword>
<dbReference type="AlphaFoldDB" id="A0A971CXR3"/>